<dbReference type="AlphaFoldDB" id="A0A5R9FKJ9"/>
<reference evidence="2 3" key="1">
    <citation type="submission" date="2019-05" db="EMBL/GenBank/DDBJ databases">
        <title>Streptomyces sp. NEAU-C151, a novel actinomycete isolated from soil.</title>
        <authorList>
            <person name="Han L."/>
            <person name="Jiang H."/>
        </authorList>
    </citation>
    <scope>NUCLEOTIDE SEQUENCE [LARGE SCALE GENOMIC DNA]</scope>
    <source>
        <strain evidence="2 3">NEAU-C151</strain>
    </source>
</reference>
<sequence>MILVTGATGTIGSHVVRLLTDRGVPFRAMSRRERPGGVRADFDDPASLAGAVAGVDTVFLVTVPPVPTADHDIDLITAARAAGVRKIVKLSAIGSGKLFDGATVGEWHVAAEEAIEASGLVWTMLRPPSFASNFLRYRALIQAGEPIPNLTGDSRQAIVDPRDVAAVAVAAMTSDAHDGQRYDLTGPKLLTFTDQAAILERVLERLVKIIDVSALDQLPTGMITGISWARAGGAAYVTDDVLRVLGRPAGTFEEWARDHQEALAAMP</sequence>
<dbReference type="InterPro" id="IPR016040">
    <property type="entry name" value="NAD(P)-bd_dom"/>
</dbReference>
<feature type="domain" description="NAD(P)-binding" evidence="1">
    <location>
        <begin position="6"/>
        <end position="174"/>
    </location>
</feature>
<name>A0A5R9FKJ9_9ACTN</name>
<dbReference type="InterPro" id="IPR051604">
    <property type="entry name" value="Ergot_Alk_Oxidoreductase"/>
</dbReference>
<protein>
    <submittedName>
        <fullName evidence="2">NAD-dependent epimerase/dehydratase family protein</fullName>
    </submittedName>
</protein>
<dbReference type="RefSeq" id="WP_138049472.1">
    <property type="nucleotide sequence ID" value="NZ_VBZC01000057.1"/>
</dbReference>
<dbReference type="Proteomes" id="UP000305906">
    <property type="component" value="Unassembled WGS sequence"/>
</dbReference>
<dbReference type="PANTHER" id="PTHR43162:SF1">
    <property type="entry name" value="PRESTALK A DIFFERENTIATION PROTEIN A"/>
    <property type="match status" value="1"/>
</dbReference>
<dbReference type="EMBL" id="VBZC01000057">
    <property type="protein sequence ID" value="TLS41363.1"/>
    <property type="molecule type" value="Genomic_DNA"/>
</dbReference>
<dbReference type="Gene3D" id="3.40.50.720">
    <property type="entry name" value="NAD(P)-binding Rossmann-like Domain"/>
    <property type="match status" value="1"/>
</dbReference>
<evidence type="ECO:0000259" key="1">
    <source>
        <dbReference type="Pfam" id="PF13460"/>
    </source>
</evidence>
<proteinExistence type="predicted"/>
<evidence type="ECO:0000313" key="3">
    <source>
        <dbReference type="Proteomes" id="UP000305906"/>
    </source>
</evidence>
<keyword evidence="3" id="KW-1185">Reference proteome</keyword>
<dbReference type="InterPro" id="IPR036291">
    <property type="entry name" value="NAD(P)-bd_dom_sf"/>
</dbReference>
<dbReference type="Pfam" id="PF13460">
    <property type="entry name" value="NAD_binding_10"/>
    <property type="match status" value="1"/>
</dbReference>
<comment type="caution">
    <text evidence="2">The sequence shown here is derived from an EMBL/GenBank/DDBJ whole genome shotgun (WGS) entry which is preliminary data.</text>
</comment>
<accession>A0A5R9FKJ9</accession>
<dbReference type="SUPFAM" id="SSF51735">
    <property type="entry name" value="NAD(P)-binding Rossmann-fold domains"/>
    <property type="match status" value="1"/>
</dbReference>
<gene>
    <name evidence="2" type="ORF">FE633_36575</name>
</gene>
<organism evidence="2 3">
    <name type="scientific">Streptomyces montanus</name>
    <dbReference type="NCBI Taxonomy" id="2580423"/>
    <lineage>
        <taxon>Bacteria</taxon>
        <taxon>Bacillati</taxon>
        <taxon>Actinomycetota</taxon>
        <taxon>Actinomycetes</taxon>
        <taxon>Kitasatosporales</taxon>
        <taxon>Streptomycetaceae</taxon>
        <taxon>Streptomyces</taxon>
    </lineage>
</organism>
<dbReference type="PANTHER" id="PTHR43162">
    <property type="match status" value="1"/>
</dbReference>
<evidence type="ECO:0000313" key="2">
    <source>
        <dbReference type="EMBL" id="TLS41363.1"/>
    </source>
</evidence>
<dbReference type="Gene3D" id="3.90.25.10">
    <property type="entry name" value="UDP-galactose 4-epimerase, domain 1"/>
    <property type="match status" value="1"/>
</dbReference>